<organism evidence="2 3">
    <name type="scientific">Equus przewalskii</name>
    <name type="common">Przewalski's horse</name>
    <name type="synonym">Equus caballus przewalskii</name>
    <dbReference type="NCBI Taxonomy" id="9798"/>
    <lineage>
        <taxon>Eukaryota</taxon>
        <taxon>Metazoa</taxon>
        <taxon>Chordata</taxon>
        <taxon>Craniata</taxon>
        <taxon>Vertebrata</taxon>
        <taxon>Euteleostomi</taxon>
        <taxon>Mammalia</taxon>
        <taxon>Eutheria</taxon>
        <taxon>Laurasiatheria</taxon>
        <taxon>Perissodactyla</taxon>
        <taxon>Equidae</taxon>
        <taxon>Equus</taxon>
    </lineage>
</organism>
<evidence type="ECO:0000313" key="3">
    <source>
        <dbReference type="RefSeq" id="XP_070456929.1"/>
    </source>
</evidence>
<evidence type="ECO:0000256" key="1">
    <source>
        <dbReference type="SAM" id="MobiDB-lite"/>
    </source>
</evidence>
<sequence>MEKQTELPWALPTCGAAPGSLALRRATSSPFHLLFPARPHRGLGLASSLDCGPGGAFPADPAPASGPLLAAAVSAFPERLGRGGGPGRLPGDSARAPLRGCPAQGDAEPHPGPGLAGGGVAGPAQHQAPPQRGPQRNVTERCHLYGHVAEAGARRPELCLLVVVEVLSSLQLPIAGKEEEAGPTREEDHEEETEPGRSPRPRRPCPWQPAGRGTRLGRGHKPPAQHPSPRAAISADPPG</sequence>
<name>A0ABM4MW63_EQUPR</name>
<reference evidence="3" key="1">
    <citation type="submission" date="2025-08" db="UniProtKB">
        <authorList>
            <consortium name="RefSeq"/>
        </authorList>
    </citation>
    <scope>IDENTIFICATION</scope>
    <source>
        <tissue evidence="3">Blood</tissue>
    </source>
</reference>
<dbReference type="Proteomes" id="UP001652662">
    <property type="component" value="Chromosome 30"/>
</dbReference>
<feature type="compositionally biased region" description="Basic and acidic residues" evidence="1">
    <location>
        <begin position="176"/>
        <end position="187"/>
    </location>
</feature>
<proteinExistence type="predicted"/>
<feature type="region of interest" description="Disordered" evidence="1">
    <location>
        <begin position="81"/>
        <end position="137"/>
    </location>
</feature>
<dbReference type="GeneID" id="139080421"/>
<feature type="region of interest" description="Disordered" evidence="1">
    <location>
        <begin position="175"/>
        <end position="239"/>
    </location>
</feature>
<dbReference type="RefSeq" id="XP_070456929.1">
    <property type="nucleotide sequence ID" value="XM_070600828.1"/>
</dbReference>
<protein>
    <submittedName>
        <fullName evidence="3">Uncharacterized protein</fullName>
    </submittedName>
</protein>
<gene>
    <name evidence="3" type="primary">LOC139080421</name>
</gene>
<accession>A0ABM4MW63</accession>
<evidence type="ECO:0000313" key="2">
    <source>
        <dbReference type="Proteomes" id="UP001652662"/>
    </source>
</evidence>
<keyword evidence="2" id="KW-1185">Reference proteome</keyword>